<evidence type="ECO:0000313" key="1">
    <source>
        <dbReference type="EMBL" id="KAK9277429.1"/>
    </source>
</evidence>
<accession>A0AAP0RGC8</accession>
<comment type="caution">
    <text evidence="1">The sequence shown here is derived from an EMBL/GenBank/DDBJ whole genome shotgun (WGS) entry which is preliminary data.</text>
</comment>
<gene>
    <name evidence="1" type="ORF">L1049_006972</name>
</gene>
<dbReference type="Proteomes" id="UP001415857">
    <property type="component" value="Unassembled WGS sequence"/>
</dbReference>
<evidence type="ECO:0000313" key="2">
    <source>
        <dbReference type="Proteomes" id="UP001415857"/>
    </source>
</evidence>
<proteinExistence type="predicted"/>
<reference evidence="1 2" key="1">
    <citation type="journal article" date="2024" name="Plant J.">
        <title>Genome sequences and population genomics reveal climatic adaptation and genomic divergence between two closely related sweetgum species.</title>
        <authorList>
            <person name="Xu W.Q."/>
            <person name="Ren C.Q."/>
            <person name="Zhang X.Y."/>
            <person name="Comes H.P."/>
            <person name="Liu X.H."/>
            <person name="Li Y.G."/>
            <person name="Kettle C.J."/>
            <person name="Jalonen R."/>
            <person name="Gaisberger H."/>
            <person name="Ma Y.Z."/>
            <person name="Qiu Y.X."/>
        </authorList>
    </citation>
    <scope>NUCLEOTIDE SEQUENCE [LARGE SCALE GENOMIC DNA]</scope>
    <source>
        <strain evidence="1">Hangzhou</strain>
    </source>
</reference>
<organism evidence="1 2">
    <name type="scientific">Liquidambar formosana</name>
    <name type="common">Formosan gum</name>
    <dbReference type="NCBI Taxonomy" id="63359"/>
    <lineage>
        <taxon>Eukaryota</taxon>
        <taxon>Viridiplantae</taxon>
        <taxon>Streptophyta</taxon>
        <taxon>Embryophyta</taxon>
        <taxon>Tracheophyta</taxon>
        <taxon>Spermatophyta</taxon>
        <taxon>Magnoliopsida</taxon>
        <taxon>eudicotyledons</taxon>
        <taxon>Gunneridae</taxon>
        <taxon>Pentapetalae</taxon>
        <taxon>Saxifragales</taxon>
        <taxon>Altingiaceae</taxon>
        <taxon>Liquidambar</taxon>
    </lineage>
</organism>
<dbReference type="AlphaFoldDB" id="A0AAP0RGC8"/>
<protein>
    <submittedName>
        <fullName evidence="1">Uncharacterized protein</fullName>
    </submittedName>
</protein>
<name>A0AAP0RGC8_LIQFO</name>
<dbReference type="EMBL" id="JBBPBK010000010">
    <property type="protein sequence ID" value="KAK9277429.1"/>
    <property type="molecule type" value="Genomic_DNA"/>
</dbReference>
<sequence length="92" mass="10622">MFEFPARNYLLKHCQMYKLFSITHVYLLKNQLKNPTFLSPISHLHNGTETLAPDSKLGFILNEVEELQSSKPMKEGIQLPIPNGRIVPSEWI</sequence>
<keyword evidence="2" id="KW-1185">Reference proteome</keyword>